<dbReference type="Pfam" id="PF05875">
    <property type="entry name" value="Ceramidase"/>
    <property type="match status" value="1"/>
</dbReference>
<comment type="similarity">
    <text evidence="2">Belongs to the alkaline ceramidase family.</text>
</comment>
<keyword evidence="6 9" id="KW-0472">Membrane</keyword>
<keyword evidence="11" id="KW-1185">Reference proteome</keyword>
<feature type="binding site" evidence="8">
    <location>
        <position position="239"/>
    </location>
    <ligand>
        <name>Zn(2+)</name>
        <dbReference type="ChEBI" id="CHEBI:29105"/>
        <note>catalytic</note>
    </ligand>
</feature>
<evidence type="ECO:0000256" key="6">
    <source>
        <dbReference type="ARBA" id="ARBA00023136"/>
    </source>
</evidence>
<dbReference type="GO" id="GO:0005789">
    <property type="term" value="C:endoplasmic reticulum membrane"/>
    <property type="evidence" value="ECO:0007669"/>
    <property type="project" value="TreeGrafter"/>
</dbReference>
<dbReference type="AlphaFoldDB" id="A0A9P4Y147"/>
<protein>
    <recommendedName>
        <fullName evidence="12">Alkaline phytoceramidase</fullName>
    </recommendedName>
</protein>
<keyword evidence="4" id="KW-0378">Hydrolase</keyword>
<dbReference type="PANTHER" id="PTHR46187:SF1">
    <property type="entry name" value="ALKALINE PHYTOCERAMIDASE"/>
    <property type="match status" value="1"/>
</dbReference>
<name>A0A9P4Y147_CRYP1</name>
<feature type="transmembrane region" description="Helical" evidence="9">
    <location>
        <begin position="42"/>
        <end position="63"/>
    </location>
</feature>
<dbReference type="GO" id="GO:0046514">
    <property type="term" value="P:ceramide catabolic process"/>
    <property type="evidence" value="ECO:0007669"/>
    <property type="project" value="TreeGrafter"/>
</dbReference>
<evidence type="ECO:0000256" key="3">
    <source>
        <dbReference type="ARBA" id="ARBA00022692"/>
    </source>
</evidence>
<dbReference type="InterPro" id="IPR008901">
    <property type="entry name" value="ACER"/>
</dbReference>
<dbReference type="GO" id="GO:0046513">
    <property type="term" value="P:ceramide biosynthetic process"/>
    <property type="evidence" value="ECO:0007669"/>
    <property type="project" value="TreeGrafter"/>
</dbReference>
<evidence type="ECO:0000313" key="11">
    <source>
        <dbReference type="Proteomes" id="UP000803844"/>
    </source>
</evidence>
<feature type="transmembrane region" description="Helical" evidence="9">
    <location>
        <begin position="75"/>
        <end position="93"/>
    </location>
</feature>
<keyword evidence="8" id="KW-0862">Zinc</keyword>
<accession>A0A9P4Y147</accession>
<dbReference type="PANTHER" id="PTHR46187">
    <property type="entry name" value="ALKALINE CERAMIDASE 3"/>
    <property type="match status" value="1"/>
</dbReference>
<feature type="transmembrane region" description="Helical" evidence="9">
    <location>
        <begin position="125"/>
        <end position="145"/>
    </location>
</feature>
<evidence type="ECO:0000256" key="1">
    <source>
        <dbReference type="ARBA" id="ARBA00004141"/>
    </source>
</evidence>
<dbReference type="GeneID" id="63835469"/>
<comment type="cofactor">
    <cofactor evidence="8">
        <name>Zn(2+)</name>
        <dbReference type="ChEBI" id="CHEBI:29105"/>
    </cofactor>
</comment>
<comment type="caution">
    <text evidence="10">The sequence shown here is derived from an EMBL/GenBank/DDBJ whole genome shotgun (WGS) entry which is preliminary data.</text>
</comment>
<evidence type="ECO:0000256" key="5">
    <source>
        <dbReference type="ARBA" id="ARBA00022989"/>
    </source>
</evidence>
<feature type="binding site" evidence="8">
    <location>
        <position position="90"/>
    </location>
    <ligand>
        <name>Zn(2+)</name>
        <dbReference type="ChEBI" id="CHEBI:29105"/>
        <note>catalytic</note>
    </ligand>
</feature>
<dbReference type="Proteomes" id="UP000803844">
    <property type="component" value="Unassembled WGS sequence"/>
</dbReference>
<dbReference type="OrthoDB" id="187171at2759"/>
<dbReference type="EMBL" id="MU032348">
    <property type="protein sequence ID" value="KAF3764594.1"/>
    <property type="molecule type" value="Genomic_DNA"/>
</dbReference>
<evidence type="ECO:0000256" key="4">
    <source>
        <dbReference type="ARBA" id="ARBA00022801"/>
    </source>
</evidence>
<gene>
    <name evidence="10" type="ORF">M406DRAFT_278149</name>
</gene>
<sequence length="266" mass="29506">MGHQNHHFAGDTYANAGFWSPPTSAANFCEEDYAVTWYIAEFINAISSFAYVYYALGCSIVHAGSRHSPRRFDNLSVALCLVGLTSAAYHGTLRQGAQFSDDLSMLLLCGCLLQKLYSHGQGPRAASLVTAVVVVATSGMSAYYVRSGEIVIHMNTFGAMVSLIWPRTLYLIYSSSPGGTRSPGQTAELVRRFWTAVAFLLLAYVLWHIDLERCLELRRIRESLGLPWAWALELHGWWHLLTAIGAAEYIRLVRALCNSSKEDMEG</sequence>
<keyword evidence="7" id="KW-0479">Metal-binding</keyword>
<reference evidence="10" key="1">
    <citation type="journal article" date="2020" name="Phytopathology">
        <title>Genome sequence of the chestnut blight fungus Cryphonectria parasitica EP155: A fundamental resource for an archetypical invasive plant pathogen.</title>
        <authorList>
            <person name="Crouch J.A."/>
            <person name="Dawe A."/>
            <person name="Aerts A."/>
            <person name="Barry K."/>
            <person name="Churchill A.C.L."/>
            <person name="Grimwood J."/>
            <person name="Hillman B."/>
            <person name="Milgroom M.G."/>
            <person name="Pangilinan J."/>
            <person name="Smith M."/>
            <person name="Salamov A."/>
            <person name="Schmutz J."/>
            <person name="Yadav J."/>
            <person name="Grigoriev I.V."/>
            <person name="Nuss D."/>
        </authorList>
    </citation>
    <scope>NUCLEOTIDE SEQUENCE</scope>
    <source>
        <strain evidence="10">EP155</strain>
    </source>
</reference>
<dbReference type="GO" id="GO:0046872">
    <property type="term" value="F:metal ion binding"/>
    <property type="evidence" value="ECO:0007669"/>
    <property type="project" value="UniProtKB-KW"/>
</dbReference>
<keyword evidence="3 9" id="KW-0812">Transmembrane</keyword>
<keyword evidence="5 9" id="KW-1133">Transmembrane helix</keyword>
<evidence type="ECO:0000256" key="9">
    <source>
        <dbReference type="SAM" id="Phobius"/>
    </source>
</evidence>
<dbReference type="GO" id="GO:0016811">
    <property type="term" value="F:hydrolase activity, acting on carbon-nitrogen (but not peptide) bonds, in linear amides"/>
    <property type="evidence" value="ECO:0007669"/>
    <property type="project" value="InterPro"/>
</dbReference>
<evidence type="ECO:0000256" key="7">
    <source>
        <dbReference type="PIRSR" id="PIRSR608901-1"/>
    </source>
</evidence>
<feature type="transmembrane region" description="Helical" evidence="9">
    <location>
        <begin position="152"/>
        <end position="173"/>
    </location>
</feature>
<feature type="binding site" evidence="7">
    <location>
        <position position="30"/>
    </location>
    <ligand>
        <name>Ca(2+)</name>
        <dbReference type="ChEBI" id="CHEBI:29108"/>
    </ligand>
</feature>
<keyword evidence="7" id="KW-0106">Calcium</keyword>
<organism evidence="10 11">
    <name type="scientific">Cryphonectria parasitica (strain ATCC 38755 / EP155)</name>
    <dbReference type="NCBI Taxonomy" id="660469"/>
    <lineage>
        <taxon>Eukaryota</taxon>
        <taxon>Fungi</taxon>
        <taxon>Dikarya</taxon>
        <taxon>Ascomycota</taxon>
        <taxon>Pezizomycotina</taxon>
        <taxon>Sordariomycetes</taxon>
        <taxon>Sordariomycetidae</taxon>
        <taxon>Diaporthales</taxon>
        <taxon>Cryphonectriaceae</taxon>
        <taxon>Cryphonectria-Endothia species complex</taxon>
        <taxon>Cryphonectria</taxon>
    </lineage>
</organism>
<feature type="binding site" evidence="8">
    <location>
        <position position="235"/>
    </location>
    <ligand>
        <name>Zn(2+)</name>
        <dbReference type="ChEBI" id="CHEBI:29105"/>
        <note>catalytic</note>
    </ligand>
</feature>
<evidence type="ECO:0008006" key="12">
    <source>
        <dbReference type="Google" id="ProtNLM"/>
    </source>
</evidence>
<comment type="subcellular location">
    <subcellularLocation>
        <location evidence="1">Membrane</location>
        <topology evidence="1">Multi-pass membrane protein</topology>
    </subcellularLocation>
</comment>
<evidence type="ECO:0000256" key="8">
    <source>
        <dbReference type="PIRSR" id="PIRSR608901-2"/>
    </source>
</evidence>
<feature type="binding site" evidence="7">
    <location>
        <position position="41"/>
    </location>
    <ligand>
        <name>Ca(2+)</name>
        <dbReference type="ChEBI" id="CHEBI:29108"/>
    </ligand>
</feature>
<evidence type="ECO:0000256" key="2">
    <source>
        <dbReference type="ARBA" id="ARBA00009780"/>
    </source>
</evidence>
<proteinExistence type="inferred from homology"/>
<evidence type="ECO:0000313" key="10">
    <source>
        <dbReference type="EMBL" id="KAF3764594.1"/>
    </source>
</evidence>
<feature type="transmembrane region" description="Helical" evidence="9">
    <location>
        <begin position="193"/>
        <end position="211"/>
    </location>
</feature>
<dbReference type="RefSeq" id="XP_040775555.1">
    <property type="nucleotide sequence ID" value="XM_040918340.1"/>
</dbReference>